<sequence>MRVNRVTMNHYKQYHSTEMPSVRLLKGRNRKLAKNGVKSFFISKKLDGYEFPVYSTEFCPRNQTEWKERSSAISCNESNGYLCLPNENITALLEFCYIHPFIWIQEG</sequence>
<accession>K1QNF7</accession>
<evidence type="ECO:0000313" key="1">
    <source>
        <dbReference type="EMBL" id="EKC23071.1"/>
    </source>
</evidence>
<reference evidence="1" key="1">
    <citation type="journal article" date="2012" name="Nature">
        <title>The oyster genome reveals stress adaptation and complexity of shell formation.</title>
        <authorList>
            <person name="Zhang G."/>
            <person name="Fang X."/>
            <person name="Guo X."/>
            <person name="Li L."/>
            <person name="Luo R."/>
            <person name="Xu F."/>
            <person name="Yang P."/>
            <person name="Zhang L."/>
            <person name="Wang X."/>
            <person name="Qi H."/>
            <person name="Xiong Z."/>
            <person name="Que H."/>
            <person name="Xie Y."/>
            <person name="Holland P.W."/>
            <person name="Paps J."/>
            <person name="Zhu Y."/>
            <person name="Wu F."/>
            <person name="Chen Y."/>
            <person name="Wang J."/>
            <person name="Peng C."/>
            <person name="Meng J."/>
            <person name="Yang L."/>
            <person name="Liu J."/>
            <person name="Wen B."/>
            <person name="Zhang N."/>
            <person name="Huang Z."/>
            <person name="Zhu Q."/>
            <person name="Feng Y."/>
            <person name="Mount A."/>
            <person name="Hedgecock D."/>
            <person name="Xu Z."/>
            <person name="Liu Y."/>
            <person name="Domazet-Loso T."/>
            <person name="Du Y."/>
            <person name="Sun X."/>
            <person name="Zhang S."/>
            <person name="Liu B."/>
            <person name="Cheng P."/>
            <person name="Jiang X."/>
            <person name="Li J."/>
            <person name="Fan D."/>
            <person name="Wang W."/>
            <person name="Fu W."/>
            <person name="Wang T."/>
            <person name="Wang B."/>
            <person name="Zhang J."/>
            <person name="Peng Z."/>
            <person name="Li Y."/>
            <person name="Li N."/>
            <person name="Wang J."/>
            <person name="Chen M."/>
            <person name="He Y."/>
            <person name="Tan F."/>
            <person name="Song X."/>
            <person name="Zheng Q."/>
            <person name="Huang R."/>
            <person name="Yang H."/>
            <person name="Du X."/>
            <person name="Chen L."/>
            <person name="Yang M."/>
            <person name="Gaffney P.M."/>
            <person name="Wang S."/>
            <person name="Luo L."/>
            <person name="She Z."/>
            <person name="Ming Y."/>
            <person name="Huang W."/>
            <person name="Zhang S."/>
            <person name="Huang B."/>
            <person name="Zhang Y."/>
            <person name="Qu T."/>
            <person name="Ni P."/>
            <person name="Miao G."/>
            <person name="Wang J."/>
            <person name="Wang Q."/>
            <person name="Steinberg C.E."/>
            <person name="Wang H."/>
            <person name="Li N."/>
            <person name="Qian L."/>
            <person name="Zhang G."/>
            <person name="Li Y."/>
            <person name="Yang H."/>
            <person name="Liu X."/>
            <person name="Wang J."/>
            <person name="Yin Y."/>
            <person name="Wang J."/>
        </authorList>
    </citation>
    <scope>NUCLEOTIDE SEQUENCE [LARGE SCALE GENOMIC DNA]</scope>
    <source>
        <strain evidence="1">05x7-T-G4-1.051#20</strain>
    </source>
</reference>
<dbReference type="InParanoid" id="K1QNF7"/>
<dbReference type="HOGENOM" id="CLU_2212454_0_0_1"/>
<name>K1QNF7_MAGGI</name>
<dbReference type="AlphaFoldDB" id="K1QNF7"/>
<dbReference type="EMBL" id="JH817433">
    <property type="protein sequence ID" value="EKC23071.1"/>
    <property type="molecule type" value="Genomic_DNA"/>
</dbReference>
<proteinExistence type="predicted"/>
<protein>
    <submittedName>
        <fullName evidence="1">Uncharacterized protein</fullName>
    </submittedName>
</protein>
<gene>
    <name evidence="1" type="ORF">CGI_10000671</name>
</gene>
<organism evidence="1">
    <name type="scientific">Magallana gigas</name>
    <name type="common">Pacific oyster</name>
    <name type="synonym">Crassostrea gigas</name>
    <dbReference type="NCBI Taxonomy" id="29159"/>
    <lineage>
        <taxon>Eukaryota</taxon>
        <taxon>Metazoa</taxon>
        <taxon>Spiralia</taxon>
        <taxon>Lophotrochozoa</taxon>
        <taxon>Mollusca</taxon>
        <taxon>Bivalvia</taxon>
        <taxon>Autobranchia</taxon>
        <taxon>Pteriomorphia</taxon>
        <taxon>Ostreida</taxon>
        <taxon>Ostreoidea</taxon>
        <taxon>Ostreidae</taxon>
        <taxon>Magallana</taxon>
    </lineage>
</organism>